<dbReference type="AlphaFoldDB" id="A0A128F1I8"/>
<dbReference type="PROSITE" id="PS51464">
    <property type="entry name" value="SIS"/>
    <property type="match status" value="1"/>
</dbReference>
<feature type="domain" description="SIS" evidence="9">
    <location>
        <begin position="53"/>
        <end position="196"/>
    </location>
</feature>
<dbReference type="InterPro" id="IPR046348">
    <property type="entry name" value="SIS_dom_sf"/>
</dbReference>
<dbReference type="InterPro" id="IPR004800">
    <property type="entry name" value="KdsD/KpsF-type"/>
</dbReference>
<dbReference type="OrthoDB" id="9762536at2"/>
<dbReference type="InterPro" id="IPR050986">
    <property type="entry name" value="GutQ/KpsF_isomerases"/>
</dbReference>
<feature type="domain" description="CBS" evidence="8">
    <location>
        <begin position="222"/>
        <end position="278"/>
    </location>
</feature>
<evidence type="ECO:0000256" key="1">
    <source>
        <dbReference type="ARBA" id="ARBA00008165"/>
    </source>
</evidence>
<evidence type="ECO:0000256" key="5">
    <source>
        <dbReference type="PIRSR" id="PIRSR004692-2"/>
    </source>
</evidence>
<evidence type="ECO:0000256" key="3">
    <source>
        <dbReference type="ARBA" id="ARBA00023122"/>
    </source>
</evidence>
<dbReference type="GO" id="GO:0019146">
    <property type="term" value="F:arabinose-5-phosphate isomerase activity"/>
    <property type="evidence" value="ECO:0007669"/>
    <property type="project" value="UniProtKB-EC"/>
</dbReference>
<keyword evidence="4 10" id="KW-0413">Isomerase</keyword>
<dbReference type="Gene3D" id="3.10.580.10">
    <property type="entry name" value="CBS-domain"/>
    <property type="match status" value="1"/>
</dbReference>
<dbReference type="STRING" id="1796497.GCE9029_01884"/>
<dbReference type="FunFam" id="3.40.50.10490:FF:000011">
    <property type="entry name" value="Arabinose 5-phosphate isomerase"/>
    <property type="match status" value="1"/>
</dbReference>
<evidence type="ECO:0000259" key="8">
    <source>
        <dbReference type="PROSITE" id="PS51371"/>
    </source>
</evidence>
<proteinExistence type="inferred from homology"/>
<keyword evidence="11" id="KW-1185">Reference proteome</keyword>
<dbReference type="EMBL" id="FIZX01000001">
    <property type="protein sequence ID" value="CZF80151.1"/>
    <property type="molecule type" value="Genomic_DNA"/>
</dbReference>
<keyword evidence="5" id="KW-0479">Metal-binding</keyword>
<keyword evidence="5" id="KW-0862">Zinc</keyword>
<dbReference type="EC" id="5.3.1.13" evidence="4"/>
<feature type="binding site" evidence="5">
    <location>
        <position position="94"/>
    </location>
    <ligand>
        <name>Zn(2+)</name>
        <dbReference type="ChEBI" id="CHEBI:29105"/>
    </ligand>
</feature>
<dbReference type="InterPro" id="IPR035474">
    <property type="entry name" value="SIS_Kpsf"/>
</dbReference>
<dbReference type="PIRSF" id="PIRSF004692">
    <property type="entry name" value="KdsD_KpsF"/>
    <property type="match status" value="1"/>
</dbReference>
<dbReference type="Gene3D" id="3.40.50.10490">
    <property type="entry name" value="Glucose-6-phosphate isomerase like protein, domain 1"/>
    <property type="match status" value="1"/>
</dbReference>
<evidence type="ECO:0000256" key="2">
    <source>
        <dbReference type="ARBA" id="ARBA00022737"/>
    </source>
</evidence>
<dbReference type="InterPro" id="IPR000644">
    <property type="entry name" value="CBS_dom"/>
</dbReference>
<evidence type="ECO:0000259" key="9">
    <source>
        <dbReference type="PROSITE" id="PS51464"/>
    </source>
</evidence>
<dbReference type="SUPFAM" id="SSF53697">
    <property type="entry name" value="SIS domain"/>
    <property type="match status" value="1"/>
</dbReference>
<keyword evidence="2" id="KW-0677">Repeat</keyword>
<evidence type="ECO:0000313" key="10">
    <source>
        <dbReference type="EMBL" id="CZF80151.1"/>
    </source>
</evidence>
<dbReference type="PANTHER" id="PTHR42745">
    <property type="match status" value="1"/>
</dbReference>
<name>A0A128F1I8_9GAMM</name>
<evidence type="ECO:0000313" key="11">
    <source>
        <dbReference type="Proteomes" id="UP000071641"/>
    </source>
</evidence>
<sequence>MERIVKSLDVNNYYTISEHKENCVAALKETLTQQSEALKLIATHLDENEYLKAIDIVMACSGHVIVCGMGKSGHVGKKISATLASTGTPSFFLHPAEAFHGDLGMITGDDVVLLISNSGETDEVLQLIPSLKVFGNRVIALTGNENSTMGKNADAVLKIMINKESCPNNLAPTTSTTVTIAIGDALAVALMKRRQFLPNDFAKFHPGGSLGRRLLTRVKDEMTSSNLPLVTSDTSMTDVLVTMNQSRLGVAIVHQQEKLLGIITDGDLRRAFAKSTDLSRVKAGEVMTSNPKVTYETSMLSDAEEVMHQHKVSSLIVLNDNDKVCGIIQIFNI</sequence>
<dbReference type="PANTHER" id="PTHR42745:SF1">
    <property type="entry name" value="ARABINOSE 5-PHOSPHATE ISOMERASE KDSD"/>
    <property type="match status" value="1"/>
</dbReference>
<dbReference type="CDD" id="cd04604">
    <property type="entry name" value="CBS_pair_SIS_assoc"/>
    <property type="match status" value="1"/>
</dbReference>
<dbReference type="GO" id="GO:0097367">
    <property type="term" value="F:carbohydrate derivative binding"/>
    <property type="evidence" value="ECO:0007669"/>
    <property type="project" value="InterPro"/>
</dbReference>
<dbReference type="Pfam" id="PF01380">
    <property type="entry name" value="SIS"/>
    <property type="match status" value="1"/>
</dbReference>
<evidence type="ECO:0000256" key="4">
    <source>
        <dbReference type="PIRNR" id="PIRNR004692"/>
    </source>
</evidence>
<evidence type="ECO:0000256" key="6">
    <source>
        <dbReference type="PIRSR" id="PIRSR004692-3"/>
    </source>
</evidence>
<protein>
    <recommendedName>
        <fullName evidence="4">Arabinose 5-phosphate isomerase</fullName>
        <shortName evidence="4">API</shortName>
        <ecNumber evidence="4">5.3.1.13</ecNumber>
    </recommendedName>
</protein>
<dbReference type="InterPro" id="IPR001347">
    <property type="entry name" value="SIS_dom"/>
</dbReference>
<feature type="domain" description="CBS" evidence="8">
    <location>
        <begin position="287"/>
        <end position="333"/>
    </location>
</feature>
<dbReference type="PROSITE" id="PS51371">
    <property type="entry name" value="CBS"/>
    <property type="match status" value="2"/>
</dbReference>
<feature type="site" description="Catalytically relevant" evidence="6">
    <location>
        <position position="123"/>
    </location>
</feature>
<dbReference type="NCBIfam" id="TIGR00393">
    <property type="entry name" value="kpsF"/>
    <property type="match status" value="1"/>
</dbReference>
<feature type="site" description="Catalytically relevant" evidence="6">
    <location>
        <position position="164"/>
    </location>
</feature>
<accession>A0A128F1I8</accession>
<reference evidence="11" key="1">
    <citation type="submission" date="2016-02" db="EMBL/GenBank/DDBJ databases">
        <authorList>
            <person name="Rodrigo-Torres Lidia"/>
            <person name="Arahal R.David."/>
        </authorList>
    </citation>
    <scope>NUCLEOTIDE SEQUENCE [LARGE SCALE GENOMIC DNA]</scope>
    <source>
        <strain evidence="11">CECT 9029</strain>
    </source>
</reference>
<evidence type="ECO:0000256" key="7">
    <source>
        <dbReference type="PROSITE-ProRule" id="PRU00703"/>
    </source>
</evidence>
<gene>
    <name evidence="10" type="primary">kpsF</name>
    <name evidence="10" type="ORF">GCE9029_01884</name>
</gene>
<dbReference type="Pfam" id="PF00571">
    <property type="entry name" value="CBS"/>
    <property type="match status" value="2"/>
</dbReference>
<dbReference type="GO" id="GO:0005975">
    <property type="term" value="P:carbohydrate metabolic process"/>
    <property type="evidence" value="ECO:0007669"/>
    <property type="project" value="InterPro"/>
</dbReference>
<dbReference type="SMART" id="SM00116">
    <property type="entry name" value="CBS"/>
    <property type="match status" value="2"/>
</dbReference>
<organism evidence="10 11">
    <name type="scientific">Grimontia celer</name>
    <dbReference type="NCBI Taxonomy" id="1796497"/>
    <lineage>
        <taxon>Bacteria</taxon>
        <taxon>Pseudomonadati</taxon>
        <taxon>Pseudomonadota</taxon>
        <taxon>Gammaproteobacteria</taxon>
        <taxon>Vibrionales</taxon>
        <taxon>Vibrionaceae</taxon>
        <taxon>Grimontia</taxon>
    </lineage>
</organism>
<feature type="site" description="Catalytically relevant" evidence="6">
    <location>
        <position position="205"/>
    </location>
</feature>
<keyword evidence="3 7" id="KW-0129">CBS domain</keyword>
<dbReference type="CDD" id="cd05014">
    <property type="entry name" value="SIS_Kpsf"/>
    <property type="match status" value="1"/>
</dbReference>
<feature type="site" description="Catalytically relevant" evidence="6">
    <location>
        <position position="71"/>
    </location>
</feature>
<comment type="catalytic activity">
    <reaction evidence="4">
        <text>D-arabinose 5-phosphate = D-ribulose 5-phosphate</text>
        <dbReference type="Rhea" id="RHEA:23104"/>
        <dbReference type="ChEBI" id="CHEBI:57693"/>
        <dbReference type="ChEBI" id="CHEBI:58121"/>
        <dbReference type="EC" id="5.3.1.13"/>
    </reaction>
</comment>
<dbReference type="Proteomes" id="UP000071641">
    <property type="component" value="Unassembled WGS sequence"/>
</dbReference>
<comment type="similarity">
    <text evidence="1 4">Belongs to the SIS family. GutQ/KpsF subfamily.</text>
</comment>
<dbReference type="GO" id="GO:1901135">
    <property type="term" value="P:carbohydrate derivative metabolic process"/>
    <property type="evidence" value="ECO:0007669"/>
    <property type="project" value="InterPro"/>
</dbReference>
<dbReference type="GO" id="GO:0046872">
    <property type="term" value="F:metal ion binding"/>
    <property type="evidence" value="ECO:0007669"/>
    <property type="project" value="UniProtKB-KW"/>
</dbReference>
<dbReference type="InterPro" id="IPR046342">
    <property type="entry name" value="CBS_dom_sf"/>
</dbReference>